<dbReference type="EMBL" id="DF237178">
    <property type="protein sequence ID" value="GAQ85317.1"/>
    <property type="molecule type" value="Genomic_DNA"/>
</dbReference>
<comment type="similarity">
    <text evidence="2 7">Belongs to the metallophosphoesterase superfamily. Purple acid phosphatase family.</text>
</comment>
<dbReference type="GO" id="GO:0005576">
    <property type="term" value="C:extracellular region"/>
    <property type="evidence" value="ECO:0007669"/>
    <property type="project" value="UniProtKB-SubCell"/>
</dbReference>
<dbReference type="GO" id="GO:0046872">
    <property type="term" value="F:metal ion binding"/>
    <property type="evidence" value="ECO:0007669"/>
    <property type="project" value="InterPro"/>
</dbReference>
<dbReference type="Pfam" id="PF00149">
    <property type="entry name" value="Metallophos"/>
    <property type="match status" value="1"/>
</dbReference>
<dbReference type="InterPro" id="IPR025733">
    <property type="entry name" value="PAPs_C"/>
</dbReference>
<organism evidence="12 13">
    <name type="scientific">Klebsormidium nitens</name>
    <name type="common">Green alga</name>
    <name type="synonym">Ulothrix nitens</name>
    <dbReference type="NCBI Taxonomy" id="105231"/>
    <lineage>
        <taxon>Eukaryota</taxon>
        <taxon>Viridiplantae</taxon>
        <taxon>Streptophyta</taxon>
        <taxon>Klebsormidiophyceae</taxon>
        <taxon>Klebsormidiales</taxon>
        <taxon>Klebsormidiaceae</taxon>
        <taxon>Klebsormidium</taxon>
    </lineage>
</organism>
<comment type="subcellular location">
    <subcellularLocation>
        <location evidence="1">Secreted</location>
    </subcellularLocation>
</comment>
<dbReference type="InterPro" id="IPR029052">
    <property type="entry name" value="Metallo-depent_PP-like"/>
</dbReference>
<proteinExistence type="inferred from homology"/>
<evidence type="ECO:0000259" key="8">
    <source>
        <dbReference type="Pfam" id="PF00149"/>
    </source>
</evidence>
<evidence type="ECO:0000313" key="13">
    <source>
        <dbReference type="Proteomes" id="UP000054558"/>
    </source>
</evidence>
<keyword evidence="13" id="KW-1185">Reference proteome</keyword>
<dbReference type="CDD" id="cd00839">
    <property type="entry name" value="MPP_PAPs"/>
    <property type="match status" value="1"/>
</dbReference>
<feature type="domain" description="Purple acid phosphatase C-terminal" evidence="9">
    <location>
        <begin position="518"/>
        <end position="578"/>
    </location>
</feature>
<dbReference type="Gene3D" id="3.60.21.10">
    <property type="match status" value="1"/>
</dbReference>
<evidence type="ECO:0000259" key="11">
    <source>
        <dbReference type="Pfam" id="PF17808"/>
    </source>
</evidence>
<evidence type="ECO:0000256" key="7">
    <source>
        <dbReference type="RuleBase" id="RU361203"/>
    </source>
</evidence>
<dbReference type="Gene3D" id="2.60.40.380">
    <property type="entry name" value="Purple acid phosphatase-like, N-terminal"/>
    <property type="match status" value="1"/>
</dbReference>
<dbReference type="Pfam" id="PF16656">
    <property type="entry name" value="Pur_ac_phosph_N"/>
    <property type="match status" value="1"/>
</dbReference>
<evidence type="ECO:0000256" key="2">
    <source>
        <dbReference type="ARBA" id="ARBA00008723"/>
    </source>
</evidence>
<reference evidence="12 13" key="1">
    <citation type="journal article" date="2014" name="Nat. Commun.">
        <title>Klebsormidium flaccidum genome reveals primary factors for plant terrestrial adaptation.</title>
        <authorList>
            <person name="Hori K."/>
            <person name="Maruyama F."/>
            <person name="Fujisawa T."/>
            <person name="Togashi T."/>
            <person name="Yamamoto N."/>
            <person name="Seo M."/>
            <person name="Sato S."/>
            <person name="Yamada T."/>
            <person name="Mori H."/>
            <person name="Tajima N."/>
            <person name="Moriyama T."/>
            <person name="Ikeuchi M."/>
            <person name="Watanabe M."/>
            <person name="Wada H."/>
            <person name="Kobayashi K."/>
            <person name="Saito M."/>
            <person name="Masuda T."/>
            <person name="Sasaki-Sekimoto Y."/>
            <person name="Mashiguchi K."/>
            <person name="Awai K."/>
            <person name="Shimojima M."/>
            <person name="Masuda S."/>
            <person name="Iwai M."/>
            <person name="Nobusawa T."/>
            <person name="Narise T."/>
            <person name="Kondo S."/>
            <person name="Saito H."/>
            <person name="Sato R."/>
            <person name="Murakawa M."/>
            <person name="Ihara Y."/>
            <person name="Oshima-Yamada Y."/>
            <person name="Ohtaka K."/>
            <person name="Satoh M."/>
            <person name="Sonobe K."/>
            <person name="Ishii M."/>
            <person name="Ohtani R."/>
            <person name="Kanamori-Sato M."/>
            <person name="Honoki R."/>
            <person name="Miyazaki D."/>
            <person name="Mochizuki H."/>
            <person name="Umetsu J."/>
            <person name="Higashi K."/>
            <person name="Shibata D."/>
            <person name="Kamiya Y."/>
            <person name="Sato N."/>
            <person name="Nakamura Y."/>
            <person name="Tabata S."/>
            <person name="Ida S."/>
            <person name="Kurokawa K."/>
            <person name="Ohta H."/>
        </authorList>
    </citation>
    <scope>NUCLEOTIDE SEQUENCE [LARGE SCALE GENOMIC DNA]</scope>
    <source>
        <strain evidence="12 13">NIES-2285</strain>
    </source>
</reference>
<evidence type="ECO:0000256" key="4">
    <source>
        <dbReference type="ARBA" id="ARBA00022525"/>
    </source>
</evidence>
<protein>
    <recommendedName>
        <fullName evidence="7">Purple acid phosphatase</fullName>
        <ecNumber evidence="7">3.1.3.2</ecNumber>
    </recommendedName>
</protein>
<feature type="domain" description="Calcineurin-like phosphoesterase" evidence="8">
    <location>
        <begin position="318"/>
        <end position="496"/>
    </location>
</feature>
<gene>
    <name evidence="12" type="ORF">KFL_002290080</name>
</gene>
<dbReference type="SUPFAM" id="SSF49363">
    <property type="entry name" value="Purple acid phosphatase, N-terminal domain"/>
    <property type="match status" value="1"/>
</dbReference>
<evidence type="ECO:0000256" key="5">
    <source>
        <dbReference type="ARBA" id="ARBA00022729"/>
    </source>
</evidence>
<evidence type="ECO:0000259" key="9">
    <source>
        <dbReference type="Pfam" id="PF14008"/>
    </source>
</evidence>
<sequence>MQEDGKAPGFGVETSKTGLRFHNPLEEINVESMVVQINEEVQLSVTPQVVPENAGWVTVSWRNVDEPSSLDWIAVYVPADADPTLTAPIKFKMAVTDPGHLASGSGSVRFRLINMRADVRFAFFRGGLKAPHLAAWSQAVVFADPDRPMGVHLALTGTPGEMLVSWTTKERGEEPEVHWGQRPGQLTNRARAETTTHSLGDMCGGPAKSVGWIDPGHFHSALISGLLPEETVYYRVGEAGRNLSDEFRFVVAPQVGPTSDVCILAYGDMGQAEADGAKDPNDQEEPSLDTMARMLADPFVSGGSKWQGKQRGESGRPAQAPYMTLIGNHEVDWPASGSLFEGYDSGGECGVAYSRRLPMPAPRLDSSGFPPGQSALLLKSLWGGNAPGGSGRVGRIRAPWYSFDHGMVHLVMMSTEHDFRRGSEQYAFLAADLAGVNRLRTPWVVFNGHRPMYIDSINDDEPDGDLPVGRELKRWIEPLLREYKVELALWGHHHSYQRTCPVYQDRCIRANADDSFAATVHLVIGMGGAGTCLNIKPVAPGWTEYVNVEQHGYLRMTVNETRLLFEFIGNNEGSVLDSGVLTKAP</sequence>
<dbReference type="OMA" id="MRCSWLL"/>
<dbReference type="OrthoDB" id="45007at2759"/>
<dbReference type="Proteomes" id="UP000054558">
    <property type="component" value="Unassembled WGS sequence"/>
</dbReference>
<evidence type="ECO:0000313" key="12">
    <source>
        <dbReference type="EMBL" id="GAQ85317.1"/>
    </source>
</evidence>
<dbReference type="GO" id="GO:0003993">
    <property type="term" value="F:acid phosphatase activity"/>
    <property type="evidence" value="ECO:0007669"/>
    <property type="project" value="UniProtKB-EC"/>
</dbReference>
<dbReference type="InterPro" id="IPR004843">
    <property type="entry name" value="Calcineurin-like_PHP"/>
</dbReference>
<dbReference type="Pfam" id="PF17808">
    <property type="entry name" value="fn3_PAP"/>
    <property type="match status" value="1"/>
</dbReference>
<comment type="catalytic activity">
    <reaction evidence="7">
        <text>a phosphate monoester + H2O = an alcohol + phosphate</text>
        <dbReference type="Rhea" id="RHEA:15017"/>
        <dbReference type="ChEBI" id="CHEBI:15377"/>
        <dbReference type="ChEBI" id="CHEBI:30879"/>
        <dbReference type="ChEBI" id="CHEBI:43474"/>
        <dbReference type="ChEBI" id="CHEBI:67140"/>
        <dbReference type="EC" id="3.1.3.2"/>
    </reaction>
</comment>
<dbReference type="EC" id="3.1.3.2" evidence="7"/>
<name>A0A1Y1I9D1_KLENI</name>
<dbReference type="InterPro" id="IPR008963">
    <property type="entry name" value="Purple_acid_Pase-like_N"/>
</dbReference>
<evidence type="ECO:0000256" key="3">
    <source>
        <dbReference type="ARBA" id="ARBA00011738"/>
    </source>
</evidence>
<evidence type="ECO:0000259" key="10">
    <source>
        <dbReference type="Pfam" id="PF16656"/>
    </source>
</evidence>
<dbReference type="AlphaFoldDB" id="A0A1Y1I9D1"/>
<keyword evidence="6" id="KW-0325">Glycoprotein</keyword>
<dbReference type="STRING" id="105231.A0A1Y1I9D1"/>
<evidence type="ECO:0000256" key="1">
    <source>
        <dbReference type="ARBA" id="ARBA00004613"/>
    </source>
</evidence>
<dbReference type="InterPro" id="IPR015914">
    <property type="entry name" value="PAPs_N"/>
</dbReference>
<dbReference type="InterPro" id="IPR040974">
    <property type="entry name" value="Fn3_PAP"/>
</dbReference>
<dbReference type="SUPFAM" id="SSF56300">
    <property type="entry name" value="Metallo-dependent phosphatases"/>
    <property type="match status" value="1"/>
</dbReference>
<feature type="domain" description="Purple acid phosphatase N-terminal" evidence="10">
    <location>
        <begin position="148"/>
        <end position="249"/>
    </location>
</feature>
<dbReference type="PANTHER" id="PTHR45778">
    <property type="entry name" value="PURPLE ACID PHOSPHATASE-RELATED"/>
    <property type="match status" value="1"/>
</dbReference>
<dbReference type="PANTHER" id="PTHR45778:SF3">
    <property type="entry name" value="PURPLE ACID PHOSPHATASE"/>
    <property type="match status" value="1"/>
</dbReference>
<feature type="domain" description="Purple acid phosphatase Fn3-like" evidence="11">
    <location>
        <begin position="52"/>
        <end position="143"/>
    </location>
</feature>
<comment type="subunit">
    <text evidence="3">Homodimer.</text>
</comment>
<keyword evidence="7" id="KW-0378">Hydrolase</keyword>
<evidence type="ECO:0000256" key="6">
    <source>
        <dbReference type="ARBA" id="ARBA00023180"/>
    </source>
</evidence>
<dbReference type="InterPro" id="IPR041792">
    <property type="entry name" value="MPP_PAP"/>
</dbReference>
<keyword evidence="5" id="KW-0732">Signal</keyword>
<dbReference type="Pfam" id="PF14008">
    <property type="entry name" value="Metallophos_C"/>
    <property type="match status" value="1"/>
</dbReference>
<accession>A0A1Y1I9D1</accession>
<keyword evidence="4" id="KW-0964">Secreted</keyword>